<reference evidence="2 3" key="1">
    <citation type="submission" date="2019-02" db="EMBL/GenBank/DDBJ databases">
        <title>Siculibacillus lacustris gen. nov., sp. nov., a new rosette-forming bacterium isolated from a freshwater crater lake (Lake St. Ana, Romania).</title>
        <authorList>
            <person name="Felfoldi T."/>
            <person name="Marton Z."/>
            <person name="Szabo A."/>
            <person name="Mentes A."/>
            <person name="Boka K."/>
            <person name="Marialigeti K."/>
            <person name="Mathe I."/>
            <person name="Koncz M."/>
            <person name="Schumann P."/>
            <person name="Toth E."/>
        </authorList>
    </citation>
    <scope>NUCLEOTIDE SEQUENCE [LARGE SCALE GENOMIC DNA]</scope>
    <source>
        <strain evidence="2 3">SA-279</strain>
    </source>
</reference>
<feature type="chain" id="PRO_5020654358" evidence="1">
    <location>
        <begin position="27"/>
        <end position="460"/>
    </location>
</feature>
<organism evidence="2 3">
    <name type="scientific">Siculibacillus lacustris</name>
    <dbReference type="NCBI Taxonomy" id="1549641"/>
    <lineage>
        <taxon>Bacteria</taxon>
        <taxon>Pseudomonadati</taxon>
        <taxon>Pseudomonadota</taxon>
        <taxon>Alphaproteobacteria</taxon>
        <taxon>Hyphomicrobiales</taxon>
        <taxon>Ancalomicrobiaceae</taxon>
        <taxon>Siculibacillus</taxon>
    </lineage>
</organism>
<name>A0A4Q9VW02_9HYPH</name>
<protein>
    <submittedName>
        <fullName evidence="2">Uncharacterized protein</fullName>
    </submittedName>
</protein>
<evidence type="ECO:0000256" key="1">
    <source>
        <dbReference type="SAM" id="SignalP"/>
    </source>
</evidence>
<keyword evidence="1" id="KW-0732">Signal</keyword>
<comment type="caution">
    <text evidence="2">The sequence shown here is derived from an EMBL/GenBank/DDBJ whole genome shotgun (WGS) entry which is preliminary data.</text>
</comment>
<keyword evidence="3" id="KW-1185">Reference proteome</keyword>
<dbReference type="AlphaFoldDB" id="A0A4Q9VW02"/>
<evidence type="ECO:0000313" key="3">
    <source>
        <dbReference type="Proteomes" id="UP000292781"/>
    </source>
</evidence>
<proteinExistence type="predicted"/>
<dbReference type="OrthoDB" id="5936191at2"/>
<accession>A0A4Q9VW02</accession>
<feature type="signal peptide" evidence="1">
    <location>
        <begin position="1"/>
        <end position="26"/>
    </location>
</feature>
<dbReference type="Proteomes" id="UP000292781">
    <property type="component" value="Unassembled WGS sequence"/>
</dbReference>
<dbReference type="RefSeq" id="WP_131306765.1">
    <property type="nucleotide sequence ID" value="NZ_SJFN01000005.1"/>
</dbReference>
<gene>
    <name evidence="2" type="ORF">EYW49_04805</name>
</gene>
<evidence type="ECO:0000313" key="2">
    <source>
        <dbReference type="EMBL" id="TBW39993.1"/>
    </source>
</evidence>
<sequence length="460" mass="49537">MRRLAPIPILVVCLSGMFGFAEGVSAAPPVAASPPTPTVAADRAMVPMRVLVVREDRPGCGTTCAEWISAEGDFVDRTPLDFQRIFWALGARTLPVLMHSRGGSMEAALEVGRLLRQHHAAVAVARTILPTCLDPDSACREWRGTSLVGRPAETGLCLSACVAALAGGEVRLAGPETVVGVHLVRAPQRVLRETRMRYRRDEDGNRIELGPEPTGESLTIPPYTIAPGDPYYETIARFYREMGLIDGLVPLMESAPPSGIRLVTPRERAALRLTTGPQTVGSLLPGITPARLVGPIEVADPAVPRIYRPIVPVMQWAVAELRLSDGGSVALRFDGIIGARTVNWIVAVDRVRLPARAVGVGFRMVTAERVHRAFALPRPRPAPGEAPAPAVPPAGSMATADFCALARAPMVVLQLLHRAQRHRIQIVRTADRTRLPELEPMRALLCRSVSNVAAVAPAFR</sequence>
<dbReference type="EMBL" id="SJFN01000005">
    <property type="protein sequence ID" value="TBW39993.1"/>
    <property type="molecule type" value="Genomic_DNA"/>
</dbReference>